<feature type="transmembrane region" description="Helical" evidence="1">
    <location>
        <begin position="86"/>
        <end position="106"/>
    </location>
</feature>
<keyword evidence="3" id="KW-1185">Reference proteome</keyword>
<feature type="transmembrane region" description="Helical" evidence="1">
    <location>
        <begin position="62"/>
        <end position="79"/>
    </location>
</feature>
<dbReference type="EMBL" id="CP035491">
    <property type="protein sequence ID" value="QAY72028.1"/>
    <property type="molecule type" value="Genomic_DNA"/>
</dbReference>
<dbReference type="OrthoDB" id="5141757at2"/>
<feature type="transmembrane region" description="Helical" evidence="1">
    <location>
        <begin position="261"/>
        <end position="278"/>
    </location>
</feature>
<keyword evidence="1" id="KW-1133">Transmembrane helix</keyword>
<feature type="transmembrane region" description="Helical" evidence="1">
    <location>
        <begin position="191"/>
        <end position="210"/>
    </location>
</feature>
<evidence type="ECO:0000256" key="1">
    <source>
        <dbReference type="SAM" id="Phobius"/>
    </source>
</evidence>
<dbReference type="RefSeq" id="WP_129187840.1">
    <property type="nucleotide sequence ID" value="NZ_CP035491.1"/>
</dbReference>
<proteinExistence type="predicted"/>
<dbReference type="AlphaFoldDB" id="A0A4P6FNF6"/>
<gene>
    <name evidence="2" type="ORF">ET445_00460</name>
</gene>
<keyword evidence="1" id="KW-0472">Membrane</keyword>
<name>A0A4P6FNF6_9MICO</name>
<protein>
    <recommendedName>
        <fullName evidence="4">DUF998 domain-containing protein</fullName>
    </recommendedName>
</protein>
<sequence>MLTSEADPSGIDPRVIRTYVYLRVSLIAAVLLVFAAVVIEIIHSGVLRPSISAYYYTPARSAFVGALVGMGFVLVALMGRPGVEDAALNLAGLLAPVVAFVPTPLVNPDAPGKSIPDELLPGIVNNMWALLVLAVVGLVFAGVTAWRNRVGDRWTFPGFLVACGVWAGALLWFGFDASWPLRASFFDYGHYAAAIPMFALLIVVAVVNAFRTEMRLSIAGRASVSYRPIYLTIAALMAVAVVTGVVAWFVTRSHTHPPQVIFWVETVLLVLFGVFWALQTWQFKRTGLPPVAPRGRSARRGRR</sequence>
<dbReference type="Proteomes" id="UP000291259">
    <property type="component" value="Chromosome"/>
</dbReference>
<accession>A0A4P6FNF6</accession>
<dbReference type="KEGG" id="agf:ET445_00460"/>
<feature type="transmembrane region" description="Helical" evidence="1">
    <location>
        <begin position="126"/>
        <end position="146"/>
    </location>
</feature>
<feature type="transmembrane region" description="Helical" evidence="1">
    <location>
        <begin position="158"/>
        <end position="179"/>
    </location>
</feature>
<feature type="transmembrane region" description="Helical" evidence="1">
    <location>
        <begin position="230"/>
        <end position="249"/>
    </location>
</feature>
<reference evidence="2 3" key="1">
    <citation type="submission" date="2019-01" db="EMBL/GenBank/DDBJ databases">
        <title>Genome sequencing of strain FW100M-8.</title>
        <authorList>
            <person name="Heo J."/>
            <person name="Kim S.-J."/>
            <person name="Kim J.-S."/>
            <person name="Hong S.-B."/>
            <person name="Kwon S.-W."/>
        </authorList>
    </citation>
    <scope>NUCLEOTIDE SEQUENCE [LARGE SCALE GENOMIC DNA]</scope>
    <source>
        <strain evidence="2 3">FW100M-8</strain>
    </source>
</reference>
<evidence type="ECO:0008006" key="4">
    <source>
        <dbReference type="Google" id="ProtNLM"/>
    </source>
</evidence>
<keyword evidence="1" id="KW-0812">Transmembrane</keyword>
<evidence type="ECO:0000313" key="3">
    <source>
        <dbReference type="Proteomes" id="UP000291259"/>
    </source>
</evidence>
<evidence type="ECO:0000313" key="2">
    <source>
        <dbReference type="EMBL" id="QAY72028.1"/>
    </source>
</evidence>
<organism evidence="2 3">
    <name type="scientific">Agromyces protaetiae</name>
    <dbReference type="NCBI Taxonomy" id="2509455"/>
    <lineage>
        <taxon>Bacteria</taxon>
        <taxon>Bacillati</taxon>
        <taxon>Actinomycetota</taxon>
        <taxon>Actinomycetes</taxon>
        <taxon>Micrococcales</taxon>
        <taxon>Microbacteriaceae</taxon>
        <taxon>Agromyces</taxon>
    </lineage>
</organism>
<feature type="transmembrane region" description="Helical" evidence="1">
    <location>
        <begin position="20"/>
        <end position="42"/>
    </location>
</feature>